<dbReference type="RefSeq" id="WP_196291754.1">
    <property type="nucleotide sequence ID" value="NZ_JADQDM010000002.1"/>
</dbReference>
<gene>
    <name evidence="1" type="ORF">I2H31_04130</name>
</gene>
<dbReference type="EMBL" id="JADQDM010000002">
    <property type="protein sequence ID" value="MBF9220285.1"/>
    <property type="molecule type" value="Genomic_DNA"/>
</dbReference>
<evidence type="ECO:0000313" key="2">
    <source>
        <dbReference type="Proteomes" id="UP000618931"/>
    </source>
</evidence>
<accession>A0ABS0I003</accession>
<proteinExistence type="predicted"/>
<evidence type="ECO:0008006" key="3">
    <source>
        <dbReference type="Google" id="ProtNLM"/>
    </source>
</evidence>
<name>A0ABS0I003_9BACT</name>
<reference evidence="1 2" key="1">
    <citation type="submission" date="2020-11" db="EMBL/GenBank/DDBJ databases">
        <authorList>
            <person name="Kim M.K."/>
        </authorList>
    </citation>
    <scope>NUCLEOTIDE SEQUENCE [LARGE SCALE GENOMIC DNA]</scope>
    <source>
        <strain evidence="1 2">BT662</strain>
    </source>
</reference>
<organism evidence="1 2">
    <name type="scientific">Hymenobacter ruricola</name>
    <dbReference type="NCBI Taxonomy" id="2791023"/>
    <lineage>
        <taxon>Bacteria</taxon>
        <taxon>Pseudomonadati</taxon>
        <taxon>Bacteroidota</taxon>
        <taxon>Cytophagia</taxon>
        <taxon>Cytophagales</taxon>
        <taxon>Hymenobacteraceae</taxon>
        <taxon>Hymenobacter</taxon>
    </lineage>
</organism>
<dbReference type="Proteomes" id="UP000618931">
    <property type="component" value="Unassembled WGS sequence"/>
</dbReference>
<evidence type="ECO:0000313" key="1">
    <source>
        <dbReference type="EMBL" id="MBF9220285.1"/>
    </source>
</evidence>
<comment type="caution">
    <text evidence="1">The sequence shown here is derived from an EMBL/GenBank/DDBJ whole genome shotgun (WGS) entry which is preliminary data.</text>
</comment>
<keyword evidence="2" id="KW-1185">Reference proteome</keyword>
<protein>
    <recommendedName>
        <fullName evidence="3">DUF2490 domain-containing protein</fullName>
    </recommendedName>
</protein>
<sequence>MKLLFSATAALVLWATVQNTQGQSLLSPADTARTYQHHLGLTASPQLDHFFTANRSLPIGLLYRKQTQPNRAWRARVVARYEFNSGDAPLQIGNSYREHTGSVELAWGRERWLPLNRRFMAYAGGEVGARLDVYRKNSEYYRLLPRFTTGASPLPETAVTDQQEHRTTQSVFLQAFAGIRLRISQRLFAEAESGLPLTFSHQKWNLDGVEYYVSDRTPSGAGNKGDNTYYTIKAQFNPVCRLHCFFLF</sequence>